<dbReference type="PANTHER" id="PTHR48435:SF1">
    <property type="entry name" value="POLYPROTEIN"/>
    <property type="match status" value="1"/>
</dbReference>
<evidence type="ECO:0000256" key="2">
    <source>
        <dbReference type="ARBA" id="ARBA00022750"/>
    </source>
</evidence>
<sequence>MTVSVDSRILHLEQLCAEIQQRISTIHEYLILQASTGRHVDPQKEHEIQSLKIQLKLSGPLSTYDPVKSTFQSLLTKYSQQTIPKILTHEPLAHTSEEETPDDETLVTSEESFTEDDSSTCSMPPLLMADPSTAHSSDPQSSRTRQEPPPTSTTRVSVDEPISSDDEINLNPRHFQTHIHSPSTGGYFTLDDIPRVKWRDRILEFHSWLTSYMLKDGITLRDALQQFSGTLWDWFHALGDYWPMQFVNSASLSEALGWLHYEFLGEALNDKEIARYEYFKMKRCSYPRPDLEKHFKDMCRRYHILFGPDDPSLKHAFLASIPRDLAEETFRLFKTRKEVIDNQSLGTIFHQVLEALNKMCDQHKYFTKLLQPDKTMLRACKRPDLLIKCSDDADCNCPLKKKKHFKKIHRSSFNGRQKKWKFLRRRHTRRPKHFTSSSNRCFICKRKGHFAKACPQNKAQSLKLIDFLAQNTKFNPDNDEVESLFSLTDEITPDTIAAVADESSDDEIYELYQAQPTIPPSHPIPLAPVTILTSTYAKPIKAIALFNIGAHRTILNPKVLPPYCWVTHKEYFRAADNQVFCTQYKTKKPITIQILPQCSVKTHVLRSPLPGKDLVFGFDVYFKSKFKILPREIVHQHGIMLSESKMLICQKEIEFLGMVFADGAYTPGTHIAEELQKFSDGPLTRKQVQQFLGIVQYLRNFIPRVAQMTRPLQLMLKKDADPWTEKQTQALKKLKTATQNLPALVIPSTGNRILQTDASDQYWSAVLLEDKDGHRHICGYKSGSFKESETHYHSTFKEILAVKYGIQKFEFHLAAYHFTVIMDCSSFPKMLQFRCKMFPHPQLLRLAEWFSKYTFTVEHIKGTKNLIPDMLTRPPKSQTLLLPLILMASSSNPPPPEQDFPTDDLPPLAQDMVLNHTLNLQAKDKLFSLQDHLLLHYDMTSLCFQSLGIHQKYPFIHLFTFKPSGLFPKELYFFLWYLCHLYHVAVEFPTDYFLSRFLKTSWPANSWYYTLKFLTWFHNLTQWTSLLEQEKSKFSQPQTCWIEVHRSLRCNKTLQKTVCLKNNIIPDEVWPKGTDPDEEIDYDFYDPKYTTHLHDLQMQYKNKKLKQIILGIPKLLEPHEMEMLADDEHVLALQVQAIRDQDTISDQNLSPDHEPIIG</sequence>
<accession>A0A4U5QKN1</accession>
<dbReference type="InterPro" id="IPR043128">
    <property type="entry name" value="Rev_trsase/Diguanyl_cyclase"/>
</dbReference>
<proteinExistence type="predicted"/>
<dbReference type="GO" id="GO:0008270">
    <property type="term" value="F:zinc ion binding"/>
    <property type="evidence" value="ECO:0007669"/>
    <property type="project" value="UniProtKB-KW"/>
</dbReference>
<dbReference type="EMBL" id="RCHU01000216">
    <property type="protein sequence ID" value="TKS11280.1"/>
    <property type="molecule type" value="Genomic_DNA"/>
</dbReference>
<dbReference type="SUPFAM" id="SSF56672">
    <property type="entry name" value="DNA/RNA polymerases"/>
    <property type="match status" value="1"/>
</dbReference>
<evidence type="ECO:0000256" key="1">
    <source>
        <dbReference type="ARBA" id="ARBA00022670"/>
    </source>
</evidence>
<keyword evidence="4" id="KW-0862">Zinc</keyword>
<dbReference type="InterPro" id="IPR053098">
    <property type="entry name" value="Petuviruses_polyprotein"/>
</dbReference>
<feature type="region of interest" description="Disordered" evidence="5">
    <location>
        <begin position="89"/>
        <end position="167"/>
    </location>
</feature>
<protein>
    <recommendedName>
        <fullName evidence="6">CCHC-type domain-containing protein</fullName>
    </recommendedName>
</protein>
<dbReference type="InterPro" id="IPR036875">
    <property type="entry name" value="Znf_CCHC_sf"/>
</dbReference>
<dbReference type="InterPro" id="IPR043502">
    <property type="entry name" value="DNA/RNA_pol_sf"/>
</dbReference>
<keyword evidence="3" id="KW-0238">DNA-binding</keyword>
<dbReference type="SUPFAM" id="SSF57756">
    <property type="entry name" value="Retrovirus zinc finger-like domains"/>
    <property type="match status" value="1"/>
</dbReference>
<dbReference type="PANTHER" id="PTHR48435">
    <property type="entry name" value="POLYPROTEIN"/>
    <property type="match status" value="1"/>
</dbReference>
<dbReference type="GO" id="GO:0006508">
    <property type="term" value="P:proteolysis"/>
    <property type="evidence" value="ECO:0007669"/>
    <property type="project" value="UniProtKB-KW"/>
</dbReference>
<evidence type="ECO:0000313" key="7">
    <source>
        <dbReference type="EMBL" id="TKS11280.1"/>
    </source>
</evidence>
<dbReference type="InterPro" id="IPR001878">
    <property type="entry name" value="Znf_CCHC"/>
</dbReference>
<dbReference type="Gene3D" id="3.30.70.270">
    <property type="match status" value="1"/>
</dbReference>
<dbReference type="Gene3D" id="4.10.60.10">
    <property type="entry name" value="Zinc finger, CCHC-type"/>
    <property type="match status" value="1"/>
</dbReference>
<comment type="caution">
    <text evidence="7">The sequence shown here is derived from an EMBL/GenBank/DDBJ whole genome shotgun (WGS) entry which is preliminary data.</text>
</comment>
<dbReference type="InterPro" id="IPR041577">
    <property type="entry name" value="RT_RNaseH_2"/>
</dbReference>
<keyword evidence="1" id="KW-0645">Protease</keyword>
<evidence type="ECO:0000259" key="6">
    <source>
        <dbReference type="PROSITE" id="PS50158"/>
    </source>
</evidence>
<dbReference type="AlphaFoldDB" id="A0A4U5QKN1"/>
<keyword evidence="4" id="KW-0863">Zinc-finger</keyword>
<dbReference type="GO" id="GO:0003677">
    <property type="term" value="F:DNA binding"/>
    <property type="evidence" value="ECO:0007669"/>
    <property type="project" value="UniProtKB-KW"/>
</dbReference>
<evidence type="ECO:0000256" key="4">
    <source>
        <dbReference type="PROSITE-ProRule" id="PRU00047"/>
    </source>
</evidence>
<organism evidence="7">
    <name type="scientific">Populus alba</name>
    <name type="common">White poplar</name>
    <dbReference type="NCBI Taxonomy" id="43335"/>
    <lineage>
        <taxon>Eukaryota</taxon>
        <taxon>Viridiplantae</taxon>
        <taxon>Streptophyta</taxon>
        <taxon>Embryophyta</taxon>
        <taxon>Tracheophyta</taxon>
        <taxon>Spermatophyta</taxon>
        <taxon>Magnoliopsida</taxon>
        <taxon>eudicotyledons</taxon>
        <taxon>Gunneridae</taxon>
        <taxon>Pentapetalae</taxon>
        <taxon>rosids</taxon>
        <taxon>fabids</taxon>
        <taxon>Malpighiales</taxon>
        <taxon>Salicaceae</taxon>
        <taxon>Saliceae</taxon>
        <taxon>Populus</taxon>
    </lineage>
</organism>
<feature type="compositionally biased region" description="Polar residues" evidence="5">
    <location>
        <begin position="133"/>
        <end position="143"/>
    </location>
</feature>
<dbReference type="Pfam" id="PF17919">
    <property type="entry name" value="RT_RNaseH_2"/>
    <property type="match status" value="1"/>
</dbReference>
<evidence type="ECO:0000256" key="5">
    <source>
        <dbReference type="SAM" id="MobiDB-lite"/>
    </source>
</evidence>
<reference evidence="7" key="1">
    <citation type="submission" date="2018-10" db="EMBL/GenBank/DDBJ databases">
        <title>Population genomic analysis revealed the cold adaptation of white poplar.</title>
        <authorList>
            <person name="Liu Y.-J."/>
        </authorList>
    </citation>
    <scope>NUCLEOTIDE SEQUENCE [LARGE SCALE GENOMIC DNA]</scope>
    <source>
        <strain evidence="7">PAL-ZL1</strain>
    </source>
</reference>
<keyword evidence="2" id="KW-0378">Hydrolase</keyword>
<dbReference type="PROSITE" id="PS50158">
    <property type="entry name" value="ZF_CCHC"/>
    <property type="match status" value="1"/>
</dbReference>
<dbReference type="CDD" id="cd09274">
    <property type="entry name" value="RNase_HI_RT_Ty3"/>
    <property type="match status" value="1"/>
</dbReference>
<gene>
    <name evidence="7" type="ORF">D5086_0000075550</name>
</gene>
<feature type="domain" description="CCHC-type" evidence="6">
    <location>
        <begin position="440"/>
        <end position="456"/>
    </location>
</feature>
<keyword evidence="2" id="KW-0064">Aspartyl protease</keyword>
<dbReference type="GO" id="GO:0004190">
    <property type="term" value="F:aspartic-type endopeptidase activity"/>
    <property type="evidence" value="ECO:0007669"/>
    <property type="project" value="UniProtKB-KW"/>
</dbReference>
<dbReference type="SMART" id="SM00343">
    <property type="entry name" value="ZnF_C2HC"/>
    <property type="match status" value="1"/>
</dbReference>
<keyword evidence="4" id="KW-0479">Metal-binding</keyword>
<name>A0A4U5QKN1_POPAL</name>
<evidence type="ECO:0000256" key="3">
    <source>
        <dbReference type="ARBA" id="ARBA00023125"/>
    </source>
</evidence>